<evidence type="ECO:0000256" key="1">
    <source>
        <dbReference type="SAM" id="MobiDB-lite"/>
    </source>
</evidence>
<reference evidence="2" key="1">
    <citation type="submission" date="2021-03" db="EMBL/GenBank/DDBJ databases">
        <title>Genomic Encyclopedia of Type Strains, Phase IV (KMG-IV): sequencing the most valuable type-strain genomes for metagenomic binning, comparative biology and taxonomic classification.</title>
        <authorList>
            <person name="Goeker M."/>
        </authorList>
    </citation>
    <scope>NUCLEOTIDE SEQUENCE</scope>
    <source>
        <strain evidence="2">DSM 26232</strain>
    </source>
</reference>
<accession>A0A8T4GTG2</accession>
<evidence type="ECO:0000313" key="2">
    <source>
        <dbReference type="EMBL" id="MBP1986297.1"/>
    </source>
</evidence>
<gene>
    <name evidence="2" type="ORF">J2753_000770</name>
</gene>
<keyword evidence="3" id="KW-1185">Reference proteome</keyword>
<protein>
    <submittedName>
        <fullName evidence="2">Uncharacterized protein</fullName>
    </submittedName>
</protein>
<dbReference type="AlphaFoldDB" id="A0A8T4GTG2"/>
<sequence>MNGNYAGGYGITGGTPEEIELSPDEKRGLRRAVSGIVSRTESYLPDGYVVGSELTYGSDGPEATVAVRPPAGHPVSAGFQPDAEDIEAGLDDADRDEVAKGLAASAAAQVMFAMGDDPVPVAR</sequence>
<feature type="compositionally biased region" description="Gly residues" evidence="1">
    <location>
        <begin position="1"/>
        <end position="13"/>
    </location>
</feature>
<dbReference type="Pfam" id="PF19128">
    <property type="entry name" value="DUF5811"/>
    <property type="match status" value="1"/>
</dbReference>
<dbReference type="EMBL" id="JAGGLC010000001">
    <property type="protein sequence ID" value="MBP1986297.1"/>
    <property type="molecule type" value="Genomic_DNA"/>
</dbReference>
<proteinExistence type="predicted"/>
<dbReference type="OrthoDB" id="201266at2157"/>
<dbReference type="Proteomes" id="UP000823736">
    <property type="component" value="Unassembled WGS sequence"/>
</dbReference>
<name>A0A8T4GTG2_9EURY</name>
<organism evidence="2 3">
    <name type="scientific">Halolamina salifodinae</name>
    <dbReference type="NCBI Taxonomy" id="1202767"/>
    <lineage>
        <taxon>Archaea</taxon>
        <taxon>Methanobacteriati</taxon>
        <taxon>Methanobacteriota</taxon>
        <taxon>Stenosarchaea group</taxon>
        <taxon>Halobacteria</taxon>
        <taxon>Halobacteriales</taxon>
        <taxon>Haloferacaceae</taxon>
    </lineage>
</organism>
<evidence type="ECO:0000313" key="3">
    <source>
        <dbReference type="Proteomes" id="UP000823736"/>
    </source>
</evidence>
<feature type="region of interest" description="Disordered" evidence="1">
    <location>
        <begin position="1"/>
        <end position="26"/>
    </location>
</feature>
<dbReference type="RefSeq" id="WP_209490574.1">
    <property type="nucleotide sequence ID" value="NZ_JAGGLC010000001.1"/>
</dbReference>
<dbReference type="InterPro" id="IPR043835">
    <property type="entry name" value="DUF5811"/>
</dbReference>
<comment type="caution">
    <text evidence="2">The sequence shown here is derived from an EMBL/GenBank/DDBJ whole genome shotgun (WGS) entry which is preliminary data.</text>
</comment>